<dbReference type="AlphaFoldDB" id="A0A833SMR7"/>
<feature type="signal peptide" evidence="3">
    <location>
        <begin position="1"/>
        <end position="22"/>
    </location>
</feature>
<evidence type="ECO:0008006" key="6">
    <source>
        <dbReference type="Google" id="ProtNLM"/>
    </source>
</evidence>
<feature type="chain" id="PRO_5032355959" description="Pupal cuticle protein C1B" evidence="3">
    <location>
        <begin position="23"/>
        <end position="146"/>
    </location>
</feature>
<comment type="caution">
    <text evidence="4">The sequence shown here is derived from an EMBL/GenBank/DDBJ whole genome shotgun (WGS) entry which is preliminary data.</text>
</comment>
<gene>
    <name evidence="4" type="ORF">E2986_01933</name>
</gene>
<keyword evidence="2" id="KW-0677">Repeat</keyword>
<dbReference type="Pfam" id="PF11018">
    <property type="entry name" value="Cuticle_3"/>
    <property type="match status" value="1"/>
</dbReference>
<evidence type="ECO:0000313" key="4">
    <source>
        <dbReference type="EMBL" id="KAF3429768.1"/>
    </source>
</evidence>
<proteinExistence type="predicted"/>
<keyword evidence="5" id="KW-1185">Reference proteome</keyword>
<protein>
    <recommendedName>
        <fullName evidence="6">Pupal cuticle protein C1B</fullName>
    </recommendedName>
</protein>
<organism evidence="4 5">
    <name type="scientific">Frieseomelitta varia</name>
    <dbReference type="NCBI Taxonomy" id="561572"/>
    <lineage>
        <taxon>Eukaryota</taxon>
        <taxon>Metazoa</taxon>
        <taxon>Ecdysozoa</taxon>
        <taxon>Arthropoda</taxon>
        <taxon>Hexapoda</taxon>
        <taxon>Insecta</taxon>
        <taxon>Pterygota</taxon>
        <taxon>Neoptera</taxon>
        <taxon>Endopterygota</taxon>
        <taxon>Hymenoptera</taxon>
        <taxon>Apocrita</taxon>
        <taxon>Aculeata</taxon>
        <taxon>Apoidea</taxon>
        <taxon>Anthophila</taxon>
        <taxon>Apidae</taxon>
        <taxon>Frieseomelitta</taxon>
    </lineage>
</organism>
<keyword evidence="1" id="KW-0193">Cuticle</keyword>
<evidence type="ECO:0000256" key="1">
    <source>
        <dbReference type="ARBA" id="ARBA00022460"/>
    </source>
</evidence>
<dbReference type="InterPro" id="IPR022727">
    <property type="entry name" value="Cuticle_C1"/>
</dbReference>
<accession>A0A833SMR7</accession>
<evidence type="ECO:0000256" key="3">
    <source>
        <dbReference type="SAM" id="SignalP"/>
    </source>
</evidence>
<sequence length="146" mass="14781">MYFVIIPLYIVVLVCALAMSNAGFLAPAPGQYALTTAALTSTSDNILRSSGNLAQIATQSKTIATPFSSTSRSDIRVSNPAIYAHAAPVAYAAHAAPVAYAAHAAPLAAPLAAAAPASSLLGVAYSPAVAVSHMAYSSPIGISYSW</sequence>
<evidence type="ECO:0000313" key="5">
    <source>
        <dbReference type="Proteomes" id="UP000655588"/>
    </source>
</evidence>
<keyword evidence="3" id="KW-0732">Signal</keyword>
<dbReference type="EMBL" id="WNWW01000146">
    <property type="protein sequence ID" value="KAF3429768.1"/>
    <property type="molecule type" value="Genomic_DNA"/>
</dbReference>
<evidence type="ECO:0000256" key="2">
    <source>
        <dbReference type="ARBA" id="ARBA00022737"/>
    </source>
</evidence>
<dbReference type="Proteomes" id="UP000655588">
    <property type="component" value="Unassembled WGS sequence"/>
</dbReference>
<dbReference type="GO" id="GO:0042302">
    <property type="term" value="F:structural constituent of cuticle"/>
    <property type="evidence" value="ECO:0007669"/>
    <property type="project" value="UniProtKB-KW"/>
</dbReference>
<name>A0A833SMR7_9HYME</name>
<dbReference type="PANTHER" id="PTHR39068">
    <property type="entry name" value="LARVAL/PUPAL CUTICLE PROTEIN H1C-LIKE PROTEIN-RELATED"/>
    <property type="match status" value="1"/>
</dbReference>
<reference evidence="4" key="1">
    <citation type="submission" date="2019-11" db="EMBL/GenBank/DDBJ databases">
        <title>The nuclear and mitochondrial genomes of Frieseomelitta varia - a highly eusocial stingless bee (Meliponini) with a permanently sterile worker caste.</title>
        <authorList>
            <person name="Freitas F.C.P."/>
            <person name="Lourenco A.P."/>
            <person name="Nunes F.M.F."/>
            <person name="Paschoal A.R."/>
            <person name="Abreu F.C.P."/>
            <person name="Barbin F.O."/>
            <person name="Bataglia L."/>
            <person name="Cardoso-Junior C.A.M."/>
            <person name="Cervoni M.S."/>
            <person name="Silva S.R."/>
            <person name="Dalarmi F."/>
            <person name="Del Lama M.A."/>
            <person name="Depintor T.S."/>
            <person name="Ferreira K.M."/>
            <person name="Goria P.S."/>
            <person name="Jaskot M.C."/>
            <person name="Lago D.C."/>
            <person name="Luna-Lucena D."/>
            <person name="Moda L.M."/>
            <person name="Nascimento L."/>
            <person name="Pedrino M."/>
            <person name="Rabico F.O."/>
            <person name="Sanches F.C."/>
            <person name="Santos D.E."/>
            <person name="Santos C.G."/>
            <person name="Vieira J."/>
            <person name="Lopes T.F."/>
            <person name="Barchuk A.R."/>
            <person name="Hartfelder K."/>
            <person name="Simoes Z.L.P."/>
            <person name="Bitondi M.M.G."/>
            <person name="Pinheiro D.G."/>
        </authorList>
    </citation>
    <scope>NUCLEOTIDE SEQUENCE</scope>
    <source>
        <strain evidence="4">USP_RPSP 00005682</strain>
        <tissue evidence="4">Whole individual</tissue>
    </source>
</reference>